<reference evidence="2" key="1">
    <citation type="journal article" date="2019" name="Sci. Rep.">
        <title>Draft genome of Tanacetum cinerariifolium, the natural source of mosquito coil.</title>
        <authorList>
            <person name="Yamashiro T."/>
            <person name="Shiraishi A."/>
            <person name="Satake H."/>
            <person name="Nakayama K."/>
        </authorList>
    </citation>
    <scope>NUCLEOTIDE SEQUENCE</scope>
</reference>
<dbReference type="AlphaFoldDB" id="A0A6L2LU85"/>
<accession>A0A6L2LU85</accession>
<feature type="region of interest" description="Disordered" evidence="1">
    <location>
        <begin position="51"/>
        <end position="170"/>
    </location>
</feature>
<feature type="compositionally biased region" description="Low complexity" evidence="1">
    <location>
        <begin position="101"/>
        <end position="115"/>
    </location>
</feature>
<evidence type="ECO:0000256" key="1">
    <source>
        <dbReference type="SAM" id="MobiDB-lite"/>
    </source>
</evidence>
<proteinExistence type="predicted"/>
<evidence type="ECO:0000313" key="2">
    <source>
        <dbReference type="EMBL" id="GEU64022.1"/>
    </source>
</evidence>
<protein>
    <submittedName>
        <fullName evidence="2">Uncharacterized protein</fullName>
    </submittedName>
</protein>
<name>A0A6L2LU85_TANCI</name>
<comment type="caution">
    <text evidence="2">The sequence shown here is derived from an EMBL/GenBank/DDBJ whole genome shotgun (WGS) entry which is preliminary data.</text>
</comment>
<sequence length="170" mass="18540">MPETIKCSLRSRLVLRHQNTQQFGAMLPIELTNEDIRNSKAYKEYYAVATGAAPPKTKASVRKTKSSFDTTVTPPTAAAGTRLSTSAKGKQPAKASKTKNEGTGIIPGVPGVPTEESNEEISWKSSDEEEDDDDVAEGSDDQDDDDAQDDDDDQDDENQDDDDDQDPDKE</sequence>
<organism evidence="2">
    <name type="scientific">Tanacetum cinerariifolium</name>
    <name type="common">Dalmatian daisy</name>
    <name type="synonym">Chrysanthemum cinerariifolium</name>
    <dbReference type="NCBI Taxonomy" id="118510"/>
    <lineage>
        <taxon>Eukaryota</taxon>
        <taxon>Viridiplantae</taxon>
        <taxon>Streptophyta</taxon>
        <taxon>Embryophyta</taxon>
        <taxon>Tracheophyta</taxon>
        <taxon>Spermatophyta</taxon>
        <taxon>Magnoliopsida</taxon>
        <taxon>eudicotyledons</taxon>
        <taxon>Gunneridae</taxon>
        <taxon>Pentapetalae</taxon>
        <taxon>asterids</taxon>
        <taxon>campanulids</taxon>
        <taxon>Asterales</taxon>
        <taxon>Asteraceae</taxon>
        <taxon>Asteroideae</taxon>
        <taxon>Anthemideae</taxon>
        <taxon>Anthemidinae</taxon>
        <taxon>Tanacetum</taxon>
    </lineage>
</organism>
<dbReference type="EMBL" id="BKCJ010004950">
    <property type="protein sequence ID" value="GEU64022.1"/>
    <property type="molecule type" value="Genomic_DNA"/>
</dbReference>
<gene>
    <name evidence="2" type="ORF">Tci_036000</name>
</gene>
<feature type="compositionally biased region" description="Low complexity" evidence="1">
    <location>
        <begin position="70"/>
        <end position="81"/>
    </location>
</feature>
<feature type="compositionally biased region" description="Acidic residues" evidence="1">
    <location>
        <begin position="127"/>
        <end position="170"/>
    </location>
</feature>